<comment type="caution">
    <text evidence="1">The sequence shown here is derived from an EMBL/GenBank/DDBJ whole genome shotgun (WGS) entry which is preliminary data.</text>
</comment>
<evidence type="ECO:0000313" key="2">
    <source>
        <dbReference type="Proteomes" id="UP000298030"/>
    </source>
</evidence>
<evidence type="ECO:0000313" key="1">
    <source>
        <dbReference type="EMBL" id="TEB18295.1"/>
    </source>
</evidence>
<dbReference type="EMBL" id="QPFP01000273">
    <property type="protein sequence ID" value="TEB18295.1"/>
    <property type="molecule type" value="Genomic_DNA"/>
</dbReference>
<dbReference type="AlphaFoldDB" id="A0A4Y7S9U1"/>
<keyword evidence="2" id="KW-1185">Reference proteome</keyword>
<proteinExistence type="predicted"/>
<organism evidence="1 2">
    <name type="scientific">Coprinellus micaceus</name>
    <name type="common">Glistening ink-cap mushroom</name>
    <name type="synonym">Coprinus micaceus</name>
    <dbReference type="NCBI Taxonomy" id="71717"/>
    <lineage>
        <taxon>Eukaryota</taxon>
        <taxon>Fungi</taxon>
        <taxon>Dikarya</taxon>
        <taxon>Basidiomycota</taxon>
        <taxon>Agaricomycotina</taxon>
        <taxon>Agaricomycetes</taxon>
        <taxon>Agaricomycetidae</taxon>
        <taxon>Agaricales</taxon>
        <taxon>Agaricineae</taxon>
        <taxon>Psathyrellaceae</taxon>
        <taxon>Coprinellus</taxon>
    </lineage>
</organism>
<dbReference type="OrthoDB" id="2691851at2759"/>
<sequence>ICDMCQRVLKLGSGGIENYETQHKGSPICKKTREKLLNAPPLKNVPKPIPDWARPKQHLIPPLASTSVPQIRTTAAQDRAESSPTRQPSIALAKKLKRLADGLDKTVPEATANDYLAILAQDPKGLDRPDVASVDLWQVVLNDLLKNTLGWGMERPVKDVLRRGRFGVEGLVWLVDYFVGERGVAACLFEGKLGLLIEEMENRPTTPAQGTANDQAPIPSVDPILSPAQVAMPTHSPYQRRKPSPVVTQFNGGGGDGEIEVIVSMPAKNGSEYPCPGYRLDVPEGKSPHTSYPFALHACTSLPWNYGVREGTMFLTSHSCKRSVGQEDEICQSCAALGISPIIRGIVDRMNNGTHINTAHSYCGIDELLAVIRRSSEENQYLRFHTLNQARSILRKSAKISEHNRLIAAIASGDIARIDRVVHVALKQRRGVVGILEQVIAAARGVYHVKSFSERERLLATLLWRLGGDRVGHVIHRALALPGVSTLCNGSAKIPLTPSAGKPSSTTVARNMMGVLEKIIELLRDYSGVLHAVLMFDELACEKRIRWNPHTHEFLGVCRQHGPNVALEFNCMADLEELFRALDVEAVHYAANATVGALGLLSRDSRVNAGRVVFISPDCGRETGSQHAAVLKAVYDGVNSIQEKTRIRIVSIASDGESRRGSALVELTFKKLLQESSKIHGMLSPLTFLDLHVGDDDLTCDKDWKHVFKRVRNLLLRDRGVLDDDFRVTPAIIRAHLNSTQADARHVNSVMNPEDLQDVGLAFNLLHDIWALPGLDHHSGLETPSPGFQKGREALQILGKLFRRLVTAYLCVELSLSEQLVHLSAAAHLAFVLYKVAGKSFLPTLLYVDIILMIKNVFFSVAKAKSDNPNGVFFIVLLGTDRLEIHFGILRTVVGNDCNLDILQIADRTSGVHDVADILAGHPEWDQGTKQEIPNSADHLSPKHLLGDYNVQNVTLLTCWRKGRAMAEEEYLPTATVLKEAESKPGVTMLAPAGQLLVTTCWSTMHMSLQRAAIALPIAALAQHRTASAQHVPYTLPSFFHSQTFFCSHSD</sequence>
<feature type="non-terminal residue" evidence="1">
    <location>
        <position position="1"/>
    </location>
</feature>
<protein>
    <submittedName>
        <fullName evidence="1">Uncharacterized protein</fullName>
    </submittedName>
</protein>
<accession>A0A4Y7S9U1</accession>
<dbReference type="Proteomes" id="UP000298030">
    <property type="component" value="Unassembled WGS sequence"/>
</dbReference>
<reference evidence="1 2" key="1">
    <citation type="journal article" date="2019" name="Nat. Ecol. Evol.">
        <title>Megaphylogeny resolves global patterns of mushroom evolution.</title>
        <authorList>
            <person name="Varga T."/>
            <person name="Krizsan K."/>
            <person name="Foldi C."/>
            <person name="Dima B."/>
            <person name="Sanchez-Garcia M."/>
            <person name="Sanchez-Ramirez S."/>
            <person name="Szollosi G.J."/>
            <person name="Szarkandi J.G."/>
            <person name="Papp V."/>
            <person name="Albert L."/>
            <person name="Andreopoulos W."/>
            <person name="Angelini C."/>
            <person name="Antonin V."/>
            <person name="Barry K.W."/>
            <person name="Bougher N.L."/>
            <person name="Buchanan P."/>
            <person name="Buyck B."/>
            <person name="Bense V."/>
            <person name="Catcheside P."/>
            <person name="Chovatia M."/>
            <person name="Cooper J."/>
            <person name="Damon W."/>
            <person name="Desjardin D."/>
            <person name="Finy P."/>
            <person name="Geml J."/>
            <person name="Haridas S."/>
            <person name="Hughes K."/>
            <person name="Justo A."/>
            <person name="Karasinski D."/>
            <person name="Kautmanova I."/>
            <person name="Kiss B."/>
            <person name="Kocsube S."/>
            <person name="Kotiranta H."/>
            <person name="LaButti K.M."/>
            <person name="Lechner B.E."/>
            <person name="Liimatainen K."/>
            <person name="Lipzen A."/>
            <person name="Lukacs Z."/>
            <person name="Mihaltcheva S."/>
            <person name="Morgado L.N."/>
            <person name="Niskanen T."/>
            <person name="Noordeloos M.E."/>
            <person name="Ohm R.A."/>
            <person name="Ortiz-Santana B."/>
            <person name="Ovrebo C."/>
            <person name="Racz N."/>
            <person name="Riley R."/>
            <person name="Savchenko A."/>
            <person name="Shiryaev A."/>
            <person name="Soop K."/>
            <person name="Spirin V."/>
            <person name="Szebenyi C."/>
            <person name="Tomsovsky M."/>
            <person name="Tulloss R.E."/>
            <person name="Uehling J."/>
            <person name="Grigoriev I.V."/>
            <person name="Vagvolgyi C."/>
            <person name="Papp T."/>
            <person name="Martin F.M."/>
            <person name="Miettinen O."/>
            <person name="Hibbett D.S."/>
            <person name="Nagy L.G."/>
        </authorList>
    </citation>
    <scope>NUCLEOTIDE SEQUENCE [LARGE SCALE GENOMIC DNA]</scope>
    <source>
        <strain evidence="1 2">FP101781</strain>
    </source>
</reference>
<name>A0A4Y7S9U1_COPMI</name>
<gene>
    <name evidence="1" type="ORF">FA13DRAFT_1649397</name>
</gene>